<dbReference type="GO" id="GO:0019693">
    <property type="term" value="P:ribose phosphate metabolic process"/>
    <property type="evidence" value="ECO:0007669"/>
    <property type="project" value="TreeGrafter"/>
</dbReference>
<dbReference type="GO" id="GO:0005829">
    <property type="term" value="C:cytosol"/>
    <property type="evidence" value="ECO:0007669"/>
    <property type="project" value="TreeGrafter"/>
</dbReference>
<dbReference type="Pfam" id="PF00293">
    <property type="entry name" value="NUDIX"/>
    <property type="match status" value="1"/>
</dbReference>
<dbReference type="GO" id="GO:0006753">
    <property type="term" value="P:nucleoside phosphate metabolic process"/>
    <property type="evidence" value="ECO:0007669"/>
    <property type="project" value="TreeGrafter"/>
</dbReference>
<dbReference type="RefSeq" id="WP_134483227.1">
    <property type="nucleotide sequence ID" value="NZ_LR216287.1"/>
</dbReference>
<dbReference type="PROSITE" id="PS51462">
    <property type="entry name" value="NUDIX"/>
    <property type="match status" value="1"/>
</dbReference>
<protein>
    <submittedName>
        <fullName evidence="4">ADP-ribose pyrophosphatase</fullName>
        <ecNumber evidence="4">3.6.1.13</ecNumber>
    </submittedName>
</protein>
<reference evidence="4 5" key="1">
    <citation type="submission" date="2019-02" db="EMBL/GenBank/DDBJ databases">
        <authorList>
            <person name="Lehtovirta-Morley E L."/>
        </authorList>
    </citation>
    <scope>NUCLEOTIDE SEQUENCE [LARGE SCALE GENOMIC DNA]</scope>
    <source>
        <strain evidence="4">NFRAN1</strain>
    </source>
</reference>
<dbReference type="InterPro" id="IPR000086">
    <property type="entry name" value="NUDIX_hydrolase_dom"/>
</dbReference>
<dbReference type="InterPro" id="IPR020084">
    <property type="entry name" value="NUDIX_hydrolase_CS"/>
</dbReference>
<organism evidence="4 5">
    <name type="scientific">Candidatus Nitrosocosmicus franklandianus</name>
    <dbReference type="NCBI Taxonomy" id="1798806"/>
    <lineage>
        <taxon>Archaea</taxon>
        <taxon>Nitrososphaerota</taxon>
        <taxon>Nitrososphaeria</taxon>
        <taxon>Nitrososphaerales</taxon>
        <taxon>Nitrososphaeraceae</taxon>
        <taxon>Candidatus Nitrosocosmicus</taxon>
    </lineage>
</organism>
<dbReference type="Proteomes" id="UP000294299">
    <property type="component" value="Chromosome NFRAN"/>
</dbReference>
<dbReference type="PANTHER" id="PTHR11839">
    <property type="entry name" value="UDP/ADP-SUGAR PYROPHOSPHATASE"/>
    <property type="match status" value="1"/>
</dbReference>
<dbReference type="PANTHER" id="PTHR11839:SF18">
    <property type="entry name" value="NUDIX HYDROLASE DOMAIN-CONTAINING PROTEIN"/>
    <property type="match status" value="1"/>
</dbReference>
<dbReference type="PROSITE" id="PS00893">
    <property type="entry name" value="NUDIX_BOX"/>
    <property type="match status" value="1"/>
</dbReference>
<sequence>MSEEGYNIINRKIIHDGPVKLRIDSFVFRGKTFEKEVVEHSPSVGIIPKISEEEILLIRQFRHAVNRYLIEIPAGKIEHNELPHEAAKRELAEETGYSGILQPLTKCFLAPSYDTELMHFFIACDLTKLKQSSNMDEDENITTMNVKIKDAIKYCYDGTITDCKTVSAILLYYLILSGEHKIINNN</sequence>
<evidence type="ECO:0000256" key="1">
    <source>
        <dbReference type="ARBA" id="ARBA00001946"/>
    </source>
</evidence>
<feature type="domain" description="Nudix hydrolase" evidence="3">
    <location>
        <begin position="39"/>
        <end position="168"/>
    </location>
</feature>
<dbReference type="CDD" id="cd03424">
    <property type="entry name" value="NUDIX_ADPRase_Nudt5_UGPPase_Nudt14"/>
    <property type="match status" value="1"/>
</dbReference>
<dbReference type="AlphaFoldDB" id="A0A484IAT5"/>
<dbReference type="GO" id="GO:0047631">
    <property type="term" value="F:ADP-ribose diphosphatase activity"/>
    <property type="evidence" value="ECO:0007669"/>
    <property type="project" value="UniProtKB-EC"/>
</dbReference>
<evidence type="ECO:0000313" key="5">
    <source>
        <dbReference type="Proteomes" id="UP000294299"/>
    </source>
</evidence>
<accession>A0A484IAT5</accession>
<dbReference type="EC" id="3.6.1.13" evidence="4"/>
<dbReference type="GeneID" id="39420451"/>
<dbReference type="InterPro" id="IPR015797">
    <property type="entry name" value="NUDIX_hydrolase-like_dom_sf"/>
</dbReference>
<dbReference type="KEGG" id="nfn:NFRAN_1005"/>
<comment type="cofactor">
    <cofactor evidence="1">
        <name>Mg(2+)</name>
        <dbReference type="ChEBI" id="CHEBI:18420"/>
    </cofactor>
</comment>
<dbReference type="SUPFAM" id="SSF55811">
    <property type="entry name" value="Nudix"/>
    <property type="match status" value="1"/>
</dbReference>
<evidence type="ECO:0000313" key="4">
    <source>
        <dbReference type="EMBL" id="VFJ13327.1"/>
    </source>
</evidence>
<dbReference type="OrthoDB" id="104705at2157"/>
<gene>
    <name evidence="4" type="primary">nudF</name>
    <name evidence="4" type="ORF">NFRAN_1005</name>
</gene>
<dbReference type="Gene3D" id="3.90.79.10">
    <property type="entry name" value="Nucleoside Triphosphate Pyrophosphohydrolase"/>
    <property type="match status" value="1"/>
</dbReference>
<evidence type="ECO:0000259" key="3">
    <source>
        <dbReference type="PROSITE" id="PS51462"/>
    </source>
</evidence>
<proteinExistence type="predicted"/>
<evidence type="ECO:0000256" key="2">
    <source>
        <dbReference type="ARBA" id="ARBA00022801"/>
    </source>
</evidence>
<dbReference type="EMBL" id="LR216287">
    <property type="protein sequence ID" value="VFJ13327.1"/>
    <property type="molecule type" value="Genomic_DNA"/>
</dbReference>
<keyword evidence="2 4" id="KW-0378">Hydrolase</keyword>
<name>A0A484IAT5_9ARCH</name>
<keyword evidence="5" id="KW-1185">Reference proteome</keyword>